<reference evidence="7 8" key="1">
    <citation type="journal article" date="2018" name="Mycol. Prog.">
        <title>Coniella lustricola, a new species from submerged detritus.</title>
        <authorList>
            <person name="Raudabaugh D.B."/>
            <person name="Iturriaga T."/>
            <person name="Carver A."/>
            <person name="Mondo S."/>
            <person name="Pangilinan J."/>
            <person name="Lipzen A."/>
            <person name="He G."/>
            <person name="Amirebrahimi M."/>
            <person name="Grigoriev I.V."/>
            <person name="Miller A.N."/>
        </authorList>
    </citation>
    <scope>NUCLEOTIDE SEQUENCE [LARGE SCALE GENOMIC DNA]</scope>
    <source>
        <strain evidence="7 8">B22-T-1</strain>
    </source>
</reference>
<evidence type="ECO:0000256" key="5">
    <source>
        <dbReference type="SAM" id="MobiDB-lite"/>
    </source>
</evidence>
<feature type="transmembrane region" description="Helical" evidence="6">
    <location>
        <begin position="175"/>
        <end position="199"/>
    </location>
</feature>
<feature type="compositionally biased region" description="Basic and acidic residues" evidence="5">
    <location>
        <begin position="325"/>
        <end position="337"/>
    </location>
</feature>
<feature type="transmembrane region" description="Helical" evidence="6">
    <location>
        <begin position="138"/>
        <end position="163"/>
    </location>
</feature>
<dbReference type="EMBL" id="KZ678568">
    <property type="protein sequence ID" value="PSR79367.1"/>
    <property type="molecule type" value="Genomic_DNA"/>
</dbReference>
<protein>
    <submittedName>
        <fullName evidence="7">RTA1 like protein-domain-containing protein</fullName>
    </submittedName>
</protein>
<dbReference type="InParanoid" id="A0A2T2ZY35"/>
<dbReference type="PANTHER" id="PTHR31465:SF9">
    <property type="entry name" value="SPHINGOID LONG-CHAIN BASE TRANSPORTER RSB1"/>
    <property type="match status" value="1"/>
</dbReference>
<evidence type="ECO:0000313" key="8">
    <source>
        <dbReference type="Proteomes" id="UP000241462"/>
    </source>
</evidence>
<feature type="region of interest" description="Disordered" evidence="5">
    <location>
        <begin position="318"/>
        <end position="337"/>
    </location>
</feature>
<proteinExistence type="predicted"/>
<comment type="subcellular location">
    <subcellularLocation>
        <location evidence="1">Membrane</location>
        <topology evidence="1">Multi-pass membrane protein</topology>
    </subcellularLocation>
</comment>
<evidence type="ECO:0000256" key="3">
    <source>
        <dbReference type="ARBA" id="ARBA00022989"/>
    </source>
</evidence>
<keyword evidence="4 6" id="KW-0472">Membrane</keyword>
<dbReference type="STRING" id="2025994.A0A2T2ZY35"/>
<dbReference type="GO" id="GO:0005886">
    <property type="term" value="C:plasma membrane"/>
    <property type="evidence" value="ECO:0007669"/>
    <property type="project" value="TreeGrafter"/>
</dbReference>
<keyword evidence="3 6" id="KW-1133">Transmembrane helix</keyword>
<evidence type="ECO:0000313" key="7">
    <source>
        <dbReference type="EMBL" id="PSR79367.1"/>
    </source>
</evidence>
<dbReference type="OrthoDB" id="4521223at2759"/>
<evidence type="ECO:0000256" key="2">
    <source>
        <dbReference type="ARBA" id="ARBA00022692"/>
    </source>
</evidence>
<organism evidence="7 8">
    <name type="scientific">Coniella lustricola</name>
    <dbReference type="NCBI Taxonomy" id="2025994"/>
    <lineage>
        <taxon>Eukaryota</taxon>
        <taxon>Fungi</taxon>
        <taxon>Dikarya</taxon>
        <taxon>Ascomycota</taxon>
        <taxon>Pezizomycotina</taxon>
        <taxon>Sordariomycetes</taxon>
        <taxon>Sordariomycetidae</taxon>
        <taxon>Diaporthales</taxon>
        <taxon>Schizoparmaceae</taxon>
        <taxon>Coniella</taxon>
    </lineage>
</organism>
<keyword evidence="8" id="KW-1185">Reference proteome</keyword>
<evidence type="ECO:0000256" key="4">
    <source>
        <dbReference type="ARBA" id="ARBA00023136"/>
    </source>
</evidence>
<keyword evidence="2 6" id="KW-0812">Transmembrane</keyword>
<dbReference type="AlphaFoldDB" id="A0A2T2ZY35"/>
<accession>A0A2T2ZY35</accession>
<dbReference type="Pfam" id="PF04479">
    <property type="entry name" value="RTA1"/>
    <property type="match status" value="1"/>
</dbReference>
<name>A0A2T2ZY35_9PEZI</name>
<evidence type="ECO:0000256" key="1">
    <source>
        <dbReference type="ARBA" id="ARBA00004141"/>
    </source>
</evidence>
<dbReference type="PANTHER" id="PTHR31465">
    <property type="entry name" value="PROTEIN RTA1-RELATED"/>
    <property type="match status" value="1"/>
</dbReference>
<dbReference type="GO" id="GO:0000324">
    <property type="term" value="C:fungal-type vacuole"/>
    <property type="evidence" value="ECO:0007669"/>
    <property type="project" value="TreeGrafter"/>
</dbReference>
<feature type="transmembrane region" description="Helical" evidence="6">
    <location>
        <begin position="220"/>
        <end position="239"/>
    </location>
</feature>
<feature type="transmembrane region" description="Helical" evidence="6">
    <location>
        <begin position="61"/>
        <end position="83"/>
    </location>
</feature>
<feature type="transmembrane region" description="Helical" evidence="6">
    <location>
        <begin position="28"/>
        <end position="49"/>
    </location>
</feature>
<feature type="transmembrane region" description="Helical" evidence="6">
    <location>
        <begin position="95"/>
        <end position="117"/>
    </location>
</feature>
<feature type="transmembrane region" description="Helical" evidence="6">
    <location>
        <begin position="259"/>
        <end position="278"/>
    </location>
</feature>
<dbReference type="Proteomes" id="UP000241462">
    <property type="component" value="Unassembled WGS sequence"/>
</dbReference>
<sequence>MSATATSFAPTQSPPPCTLSTCPLSYGYLHYLASIPGNVFMLAAFGVLIPPALYLGIKHKTTLFTTLLVVGLAGEIVGYVGRILLHNDPFSKNSFLIYLICLTIAPVLLSAAVYVTLARIVVVYGQSISLIRPRSYTLIFSGFDLAALVVQAVGGAIAAQGVGRGQGQVDNGTHILVAGLSIQVASGLAFVVMSADYAWRVHRKKDQRNVRFEKLYRSGHFKLFLYSLALITLLILIRTCYRCAELSGGFTGYLAQDEIAFMVLDGAMILSASILLTISNPGWAFGKAWPATRYRWGGIGNRAGGAGRQDMIALESMPGNASGHFENDKVPTRRDLG</sequence>
<evidence type="ECO:0000256" key="6">
    <source>
        <dbReference type="SAM" id="Phobius"/>
    </source>
</evidence>
<gene>
    <name evidence="7" type="ORF">BD289DRAFT_375535</name>
</gene>
<dbReference type="FunCoup" id="A0A2T2ZY35">
    <property type="interactions" value="29"/>
</dbReference>
<dbReference type="InterPro" id="IPR007568">
    <property type="entry name" value="RTA1"/>
</dbReference>